<dbReference type="EMBL" id="KN817589">
    <property type="protein sequence ID" value="KJA18460.1"/>
    <property type="molecule type" value="Genomic_DNA"/>
</dbReference>
<name>A0A0D2PE30_HYPSF</name>
<protein>
    <submittedName>
        <fullName evidence="1">Uncharacterized protein</fullName>
    </submittedName>
</protein>
<evidence type="ECO:0000313" key="1">
    <source>
        <dbReference type="EMBL" id="KJA18460.1"/>
    </source>
</evidence>
<dbReference type="Proteomes" id="UP000054270">
    <property type="component" value="Unassembled WGS sequence"/>
</dbReference>
<proteinExistence type="predicted"/>
<organism evidence="1 2">
    <name type="scientific">Hypholoma sublateritium (strain FD-334 SS-4)</name>
    <dbReference type="NCBI Taxonomy" id="945553"/>
    <lineage>
        <taxon>Eukaryota</taxon>
        <taxon>Fungi</taxon>
        <taxon>Dikarya</taxon>
        <taxon>Basidiomycota</taxon>
        <taxon>Agaricomycotina</taxon>
        <taxon>Agaricomycetes</taxon>
        <taxon>Agaricomycetidae</taxon>
        <taxon>Agaricales</taxon>
        <taxon>Agaricineae</taxon>
        <taxon>Strophariaceae</taxon>
        <taxon>Hypholoma</taxon>
    </lineage>
</organism>
<dbReference type="AlphaFoldDB" id="A0A0D2PE30"/>
<accession>A0A0D2PE30</accession>
<evidence type="ECO:0000313" key="2">
    <source>
        <dbReference type="Proteomes" id="UP000054270"/>
    </source>
</evidence>
<gene>
    <name evidence="1" type="ORF">HYPSUDRAFT_205421</name>
</gene>
<keyword evidence="2" id="KW-1185">Reference proteome</keyword>
<reference evidence="2" key="1">
    <citation type="submission" date="2014-04" db="EMBL/GenBank/DDBJ databases">
        <title>Evolutionary Origins and Diversification of the Mycorrhizal Mutualists.</title>
        <authorList>
            <consortium name="DOE Joint Genome Institute"/>
            <consortium name="Mycorrhizal Genomics Consortium"/>
            <person name="Kohler A."/>
            <person name="Kuo A."/>
            <person name="Nagy L.G."/>
            <person name="Floudas D."/>
            <person name="Copeland A."/>
            <person name="Barry K.W."/>
            <person name="Cichocki N."/>
            <person name="Veneault-Fourrey C."/>
            <person name="LaButti K."/>
            <person name="Lindquist E.A."/>
            <person name="Lipzen A."/>
            <person name="Lundell T."/>
            <person name="Morin E."/>
            <person name="Murat C."/>
            <person name="Riley R."/>
            <person name="Ohm R."/>
            <person name="Sun H."/>
            <person name="Tunlid A."/>
            <person name="Henrissat B."/>
            <person name="Grigoriev I.V."/>
            <person name="Hibbett D.S."/>
            <person name="Martin F."/>
        </authorList>
    </citation>
    <scope>NUCLEOTIDE SEQUENCE [LARGE SCALE GENOMIC DNA]</scope>
    <source>
        <strain evidence="2">FD-334 SS-4</strain>
    </source>
</reference>
<sequence length="339" mass="35947">MRSEYVSVRNTSTSPKLASPAFVLERVATCAYDSDTPAHAAARSLFGTHANQIHTRAHSSTGLLALKCSMVTGAPSSSSRPSTSPKNPLRLCPPLPAPLLERSLHVLRHPSYRAASPHPTQTTAPAALFVTVADGPWDASPLSQPVVFAPAISVPASYPTSRLVRAGRWRCFKAPLPVAPSPAAASALRRLVNDDALAHTFAVVSAAHSAAARSPPVTIRTCHTPSAAAHLPRALPNRAGLENPRAYMRRAPRAHREMGGVANGCCADLVSRAQFPTRYKDEHTAARPALYQRRRLLASSAHDAHSSTNGAFSSAYDVIVRAVGSPIISRSRALSANPD</sequence>